<evidence type="ECO:0000313" key="3">
    <source>
        <dbReference type="Proteomes" id="UP000193411"/>
    </source>
</evidence>
<dbReference type="Proteomes" id="UP000193411">
    <property type="component" value="Unassembled WGS sequence"/>
</dbReference>
<name>A0A1Y2HW33_9FUNG</name>
<comment type="caution">
    <text evidence="2">The sequence shown here is derived from an EMBL/GenBank/DDBJ whole genome shotgun (WGS) entry which is preliminary data.</text>
</comment>
<keyword evidence="3" id="KW-1185">Reference proteome</keyword>
<evidence type="ECO:0000256" key="1">
    <source>
        <dbReference type="SAM" id="MobiDB-lite"/>
    </source>
</evidence>
<accession>A0A1Y2HW33</accession>
<dbReference type="EMBL" id="MCFL01000010">
    <property type="protein sequence ID" value="ORZ37923.1"/>
    <property type="molecule type" value="Genomic_DNA"/>
</dbReference>
<reference evidence="2 3" key="1">
    <citation type="submission" date="2016-07" db="EMBL/GenBank/DDBJ databases">
        <title>Pervasive Adenine N6-methylation of Active Genes in Fungi.</title>
        <authorList>
            <consortium name="DOE Joint Genome Institute"/>
            <person name="Mondo S.J."/>
            <person name="Dannebaum R.O."/>
            <person name="Kuo R.C."/>
            <person name="Labutti K."/>
            <person name="Haridas S."/>
            <person name="Kuo A."/>
            <person name="Salamov A."/>
            <person name="Ahrendt S.R."/>
            <person name="Lipzen A."/>
            <person name="Sullivan W."/>
            <person name="Andreopoulos W.B."/>
            <person name="Clum A."/>
            <person name="Lindquist E."/>
            <person name="Daum C."/>
            <person name="Ramamoorthy G.K."/>
            <person name="Gryganskyi A."/>
            <person name="Culley D."/>
            <person name="Magnuson J.K."/>
            <person name="James T.Y."/>
            <person name="O'Malley M.A."/>
            <person name="Stajich J.E."/>
            <person name="Spatafora J.W."/>
            <person name="Visel A."/>
            <person name="Grigoriev I.V."/>
        </authorList>
    </citation>
    <scope>NUCLEOTIDE SEQUENCE [LARGE SCALE GENOMIC DNA]</scope>
    <source>
        <strain evidence="2 3">PL171</strain>
    </source>
</reference>
<organism evidence="2 3">
    <name type="scientific">Catenaria anguillulae PL171</name>
    <dbReference type="NCBI Taxonomy" id="765915"/>
    <lineage>
        <taxon>Eukaryota</taxon>
        <taxon>Fungi</taxon>
        <taxon>Fungi incertae sedis</taxon>
        <taxon>Blastocladiomycota</taxon>
        <taxon>Blastocladiomycetes</taxon>
        <taxon>Blastocladiales</taxon>
        <taxon>Catenariaceae</taxon>
        <taxon>Catenaria</taxon>
    </lineage>
</organism>
<sequence>MATFGSTRDAAWRCRPGHPPVRHRLHPRYGRPDNGSNARWPGLRRHGRHCGRQGGWGIGRWHLGYVAHLRASPGCHWGCGNTSWFRPRVAYLTQGLVMVSPSGRWGIAWEVFAPNPFPAPELDYPHGPSGTCGPPVPWANQGPQGQGIVGQIRVNVMFCFPHFCFFFSNGAFRRWSSWLPLVFPYVYCISPSNLSICIMFVSMLPALGMNPREHRDKGRPTSPTFTPAVSARCPDSVAYPAAPRPIDEQFAQ</sequence>
<dbReference type="AlphaFoldDB" id="A0A1Y2HW33"/>
<feature type="region of interest" description="Disordered" evidence="1">
    <location>
        <begin position="212"/>
        <end position="231"/>
    </location>
</feature>
<protein>
    <submittedName>
        <fullName evidence="2">Uncharacterized protein</fullName>
    </submittedName>
</protein>
<proteinExistence type="predicted"/>
<evidence type="ECO:0000313" key="2">
    <source>
        <dbReference type="EMBL" id="ORZ37923.1"/>
    </source>
</evidence>
<gene>
    <name evidence="2" type="ORF">BCR44DRAFT_407863</name>
</gene>